<organism evidence="1 2">
    <name type="scientific">Angiostrongylus cantonensis</name>
    <name type="common">Rat lungworm</name>
    <dbReference type="NCBI Taxonomy" id="6313"/>
    <lineage>
        <taxon>Eukaryota</taxon>
        <taxon>Metazoa</taxon>
        <taxon>Ecdysozoa</taxon>
        <taxon>Nematoda</taxon>
        <taxon>Chromadorea</taxon>
        <taxon>Rhabditida</taxon>
        <taxon>Rhabditina</taxon>
        <taxon>Rhabditomorpha</taxon>
        <taxon>Strongyloidea</taxon>
        <taxon>Metastrongylidae</taxon>
        <taxon>Angiostrongylus</taxon>
    </lineage>
</organism>
<dbReference type="Proteomes" id="UP000035642">
    <property type="component" value="Unassembled WGS sequence"/>
</dbReference>
<reference evidence="1" key="1">
    <citation type="submission" date="2012-09" db="EMBL/GenBank/DDBJ databases">
        <authorList>
            <person name="Martin A.A."/>
        </authorList>
    </citation>
    <scope>NUCLEOTIDE SEQUENCE</scope>
</reference>
<proteinExistence type="predicted"/>
<dbReference type="InterPro" id="IPR036322">
    <property type="entry name" value="WD40_repeat_dom_sf"/>
</dbReference>
<dbReference type="WBParaSite" id="ACAC_0000618701-mRNA-1">
    <property type="protein sequence ID" value="ACAC_0000618701-mRNA-1"/>
    <property type="gene ID" value="ACAC_0000618701"/>
</dbReference>
<name>A0A0K0D7Z2_ANGCA</name>
<sequence>MSLCSWNGCMVAGGDNRGGVALWDARVNEPVYRFTTGSRASRRAVFSVDGTARVLALAGISGSAHLFDIAARKEIIKKKICSLDVNVLCFSPRMRLLLASDAQSLRLVNLQNISMSTFPDPTHHILTFESVTDTRPNSTGDTYSFQLGSIIMSFCRACNGPSVAVVSTGRF</sequence>
<protein>
    <submittedName>
        <fullName evidence="2">WD_REPEATS_REGION domain-containing protein</fullName>
    </submittedName>
</protein>
<evidence type="ECO:0000313" key="2">
    <source>
        <dbReference type="WBParaSite" id="ACAC_0000618701-mRNA-1"/>
    </source>
</evidence>
<accession>A0A0K0D7Z2</accession>
<dbReference type="Gene3D" id="2.130.10.10">
    <property type="entry name" value="YVTN repeat-like/Quinoprotein amine dehydrogenase"/>
    <property type="match status" value="1"/>
</dbReference>
<dbReference type="InterPro" id="IPR015943">
    <property type="entry name" value="WD40/YVTN_repeat-like_dom_sf"/>
</dbReference>
<dbReference type="AlphaFoldDB" id="A0A0K0D7Z2"/>
<evidence type="ECO:0000313" key="1">
    <source>
        <dbReference type="Proteomes" id="UP000035642"/>
    </source>
</evidence>
<reference evidence="2" key="2">
    <citation type="submission" date="2017-02" db="UniProtKB">
        <authorList>
            <consortium name="WormBaseParasite"/>
        </authorList>
    </citation>
    <scope>IDENTIFICATION</scope>
</reference>
<keyword evidence="1" id="KW-1185">Reference proteome</keyword>
<dbReference type="SUPFAM" id="SSF50978">
    <property type="entry name" value="WD40 repeat-like"/>
    <property type="match status" value="1"/>
</dbReference>